<feature type="region of interest" description="Disordered" evidence="1">
    <location>
        <begin position="163"/>
        <end position="191"/>
    </location>
</feature>
<evidence type="ECO:0000256" key="1">
    <source>
        <dbReference type="SAM" id="MobiDB-lite"/>
    </source>
</evidence>
<dbReference type="Proteomes" id="UP000619265">
    <property type="component" value="Unassembled WGS sequence"/>
</dbReference>
<gene>
    <name evidence="2" type="ORF">F2P56_028071</name>
</gene>
<evidence type="ECO:0000313" key="3">
    <source>
        <dbReference type="Proteomes" id="UP000619265"/>
    </source>
</evidence>
<evidence type="ECO:0000313" key="2">
    <source>
        <dbReference type="EMBL" id="KAF5453141.1"/>
    </source>
</evidence>
<reference evidence="2" key="2">
    <citation type="submission" date="2020-03" db="EMBL/GenBank/DDBJ databases">
        <title>Walnut 2.0.</title>
        <authorList>
            <person name="Marrano A."/>
            <person name="Britton M."/>
            <person name="Zimin A.V."/>
            <person name="Zaini P.A."/>
            <person name="Workman R."/>
            <person name="Puiu D."/>
            <person name="Bianco L."/>
            <person name="Allen B.J."/>
            <person name="Troggio M."/>
            <person name="Leslie C.A."/>
            <person name="Timp W."/>
            <person name="Dendekar A."/>
            <person name="Salzberg S.L."/>
            <person name="Neale D.B."/>
        </authorList>
    </citation>
    <scope>NUCLEOTIDE SEQUENCE</scope>
    <source>
        <tissue evidence="2">Leaves</tissue>
    </source>
</reference>
<name>A0A833TQ70_JUGRE</name>
<dbReference type="PANTHER" id="PTHR36713:SF1">
    <property type="entry name" value="OS09G0344700 PROTEIN"/>
    <property type="match status" value="1"/>
</dbReference>
<dbReference type="PANTHER" id="PTHR36713">
    <property type="entry name" value="OS09G0344700 PROTEIN"/>
    <property type="match status" value="1"/>
</dbReference>
<accession>A0A833TQ70</accession>
<sequence>GFECEAPSFMEAAKEREAGLLHQILPPRIEDAGLEDCALPPDSIKEAFLKAATAVKSRAASIFTTSDDEETVTSFSEGDCVKDPWPSAAKGTQDTVVAASPEHEAPGPCATDKGSGVPGVGGDDAVVVGGESDVEERGDKVVVGVEEIAGTEGKACVEGLEGLEIGDKVKNGEGDDERGDEKKPTLTEGFA</sequence>
<organism evidence="2 3">
    <name type="scientific">Juglans regia</name>
    <name type="common">English walnut</name>
    <dbReference type="NCBI Taxonomy" id="51240"/>
    <lineage>
        <taxon>Eukaryota</taxon>
        <taxon>Viridiplantae</taxon>
        <taxon>Streptophyta</taxon>
        <taxon>Embryophyta</taxon>
        <taxon>Tracheophyta</taxon>
        <taxon>Spermatophyta</taxon>
        <taxon>Magnoliopsida</taxon>
        <taxon>eudicotyledons</taxon>
        <taxon>Gunneridae</taxon>
        <taxon>Pentapetalae</taxon>
        <taxon>rosids</taxon>
        <taxon>fabids</taxon>
        <taxon>Fagales</taxon>
        <taxon>Juglandaceae</taxon>
        <taxon>Juglans</taxon>
    </lineage>
</organism>
<protein>
    <submittedName>
        <fullName evidence="2">Uncharacterized protein</fullName>
    </submittedName>
</protein>
<comment type="caution">
    <text evidence="2">The sequence shown here is derived from an EMBL/GenBank/DDBJ whole genome shotgun (WGS) entry which is preliminary data.</text>
</comment>
<proteinExistence type="predicted"/>
<feature type="region of interest" description="Disordered" evidence="1">
    <location>
        <begin position="75"/>
        <end position="124"/>
    </location>
</feature>
<feature type="non-terminal residue" evidence="2">
    <location>
        <position position="1"/>
    </location>
</feature>
<reference evidence="2" key="1">
    <citation type="submission" date="2015-10" db="EMBL/GenBank/DDBJ databases">
        <authorList>
            <person name="Martinez-Garcia P.J."/>
            <person name="Crepeau M.W."/>
            <person name="Puiu D."/>
            <person name="Gonzalez-Ibeas D."/>
            <person name="Whalen J."/>
            <person name="Stevens K."/>
            <person name="Paul R."/>
            <person name="Butterfield T."/>
            <person name="Britton M."/>
            <person name="Reagan R."/>
            <person name="Chakraborty S."/>
            <person name="Walawage S.L."/>
            <person name="Vasquez-Gross H.A."/>
            <person name="Cardeno C."/>
            <person name="Famula R."/>
            <person name="Pratt K."/>
            <person name="Kuruganti S."/>
            <person name="Aradhya M.K."/>
            <person name="Leslie C.A."/>
            <person name="Dandekar A.M."/>
            <person name="Salzberg S.L."/>
            <person name="Wegrzyn J.L."/>
            <person name="Langley C.H."/>
            <person name="Neale D.B."/>
        </authorList>
    </citation>
    <scope>NUCLEOTIDE SEQUENCE</scope>
    <source>
        <tissue evidence="2">Leaves</tissue>
    </source>
</reference>
<dbReference type="AlphaFoldDB" id="A0A833TQ70"/>
<dbReference type="EMBL" id="LIHL02000012">
    <property type="protein sequence ID" value="KAF5453141.1"/>
    <property type="molecule type" value="Genomic_DNA"/>
</dbReference>
<feature type="compositionally biased region" description="Basic and acidic residues" evidence="1">
    <location>
        <begin position="165"/>
        <end position="185"/>
    </location>
</feature>
<dbReference type="Gramene" id="Jr12_19090_p1">
    <property type="protein sequence ID" value="cds.Jr12_19090_p1"/>
    <property type="gene ID" value="Jr12_19090"/>
</dbReference>